<dbReference type="EMBL" id="JACHNA010000001">
    <property type="protein sequence ID" value="MBB4735944.1"/>
    <property type="molecule type" value="Genomic_DNA"/>
</dbReference>
<feature type="transmembrane region" description="Helical" evidence="7">
    <location>
        <begin position="338"/>
        <end position="364"/>
    </location>
</feature>
<evidence type="ECO:0000256" key="1">
    <source>
        <dbReference type="ARBA" id="ARBA00004141"/>
    </source>
</evidence>
<feature type="transmembrane region" description="Helical" evidence="7">
    <location>
        <begin position="67"/>
        <end position="84"/>
    </location>
</feature>
<evidence type="ECO:0000256" key="2">
    <source>
        <dbReference type="ARBA" id="ARBA00009773"/>
    </source>
</evidence>
<keyword evidence="3 7" id="KW-0812">Transmembrane</keyword>
<name>A0A7W7GPK0_9MICC</name>
<gene>
    <name evidence="8" type="ORF">HDA30_001452</name>
</gene>
<evidence type="ECO:0000256" key="7">
    <source>
        <dbReference type="SAM" id="Phobius"/>
    </source>
</evidence>
<proteinExistence type="inferred from homology"/>
<dbReference type="AlphaFoldDB" id="A0A7W7GPK0"/>
<dbReference type="GO" id="GO:0055085">
    <property type="term" value="P:transmembrane transport"/>
    <property type="evidence" value="ECO:0007669"/>
    <property type="project" value="TreeGrafter"/>
</dbReference>
<dbReference type="RefSeq" id="WP_343059326.1">
    <property type="nucleotide sequence ID" value="NZ_JACHNA010000001.1"/>
</dbReference>
<feature type="transmembrane region" description="Helical" evidence="7">
    <location>
        <begin position="300"/>
        <end position="318"/>
    </location>
</feature>
<evidence type="ECO:0000256" key="3">
    <source>
        <dbReference type="ARBA" id="ARBA00022692"/>
    </source>
</evidence>
<evidence type="ECO:0000313" key="9">
    <source>
        <dbReference type="Proteomes" id="UP000540191"/>
    </source>
</evidence>
<feature type="transmembrane region" description="Helical" evidence="7">
    <location>
        <begin position="235"/>
        <end position="268"/>
    </location>
</feature>
<comment type="subcellular location">
    <subcellularLocation>
        <location evidence="1">Membrane</location>
        <topology evidence="1">Multi-pass membrane protein</topology>
    </subcellularLocation>
</comment>
<organism evidence="8 9">
    <name type="scientific">Micrococcus cohnii</name>
    <dbReference type="NCBI Taxonomy" id="993416"/>
    <lineage>
        <taxon>Bacteria</taxon>
        <taxon>Bacillati</taxon>
        <taxon>Actinomycetota</taxon>
        <taxon>Actinomycetes</taxon>
        <taxon>Micrococcales</taxon>
        <taxon>Micrococcaceae</taxon>
        <taxon>Micrococcus</taxon>
    </lineage>
</organism>
<dbReference type="Pfam" id="PF01594">
    <property type="entry name" value="AI-2E_transport"/>
    <property type="match status" value="1"/>
</dbReference>
<feature type="transmembrane region" description="Helical" evidence="7">
    <location>
        <begin position="184"/>
        <end position="202"/>
    </location>
</feature>
<keyword evidence="4 7" id="KW-1133">Transmembrane helix</keyword>
<evidence type="ECO:0000313" key="8">
    <source>
        <dbReference type="EMBL" id="MBB4735944.1"/>
    </source>
</evidence>
<comment type="similarity">
    <text evidence="2">Belongs to the autoinducer-2 exporter (AI-2E) (TC 2.A.86) family.</text>
</comment>
<dbReference type="Proteomes" id="UP000540191">
    <property type="component" value="Unassembled WGS sequence"/>
</dbReference>
<dbReference type="PANTHER" id="PTHR21716:SF64">
    <property type="entry name" value="AI-2 TRANSPORT PROTEIN TQSA"/>
    <property type="match status" value="1"/>
</dbReference>
<protein>
    <submittedName>
        <fullName evidence="8">Putative PurR-regulated permease PerM</fullName>
    </submittedName>
</protein>
<feature type="region of interest" description="Disordered" evidence="6">
    <location>
        <begin position="1"/>
        <end position="30"/>
    </location>
</feature>
<evidence type="ECO:0000256" key="5">
    <source>
        <dbReference type="ARBA" id="ARBA00023136"/>
    </source>
</evidence>
<feature type="compositionally biased region" description="Polar residues" evidence="6">
    <location>
        <begin position="445"/>
        <end position="454"/>
    </location>
</feature>
<reference evidence="8 9" key="1">
    <citation type="submission" date="2020-08" db="EMBL/GenBank/DDBJ databases">
        <title>Sequencing the genomes of 1000 actinobacteria strains.</title>
        <authorList>
            <person name="Klenk H.-P."/>
        </authorList>
    </citation>
    <scope>NUCLEOTIDE SEQUENCE [LARGE SCALE GENOMIC DNA]</scope>
    <source>
        <strain evidence="8 9">DSM 23974</strain>
    </source>
</reference>
<feature type="transmembrane region" description="Helical" evidence="7">
    <location>
        <begin position="44"/>
        <end position="61"/>
    </location>
</feature>
<sequence length="476" mass="50367">MSVAAQSAADRGLGSPSGRAEEPRPSDVSTDWDVRRPHRLWPRMLVIVLTLAGLVLTVEFLQGLSQIVAPVFLGLNFIIVAYPVQAWLTHKGLHPVLGATVTVLLVGGVLTAFVGLMLWSVLELVDALPEYTHEFQDIAMGLTNYLISLGITPEAMTQQVEGIDWKSVTGTAVTALTAIATNTWAVMGLLLTVIMGMFFLAMDSMGIERRVALLNTARSELGGALISFARGVRRYWLVTTVFGLIVAVLDVVALMIIGVPLVLVWGVLSFLTNYIPNIGFVIGLIPPALLALVEGGWPAFIAVVASYSVLNFVLQSVIQPKVAGDAIGVIPTVSFLSLLFWAWVFGPLGAILALPATLLVKAVLIDADPHARWMNAFISADLRGMERRHLMPLRRREAQGVAAAGHTEEPASGRDAVSQGTGAVSEGAGQDEAGAVSEGAGRGTGSNAEQTEPGRSSVGEAPGEASGEASPSRARR</sequence>
<dbReference type="GO" id="GO:0016020">
    <property type="term" value="C:membrane"/>
    <property type="evidence" value="ECO:0007669"/>
    <property type="project" value="UniProtKB-SubCell"/>
</dbReference>
<feature type="transmembrane region" description="Helical" evidence="7">
    <location>
        <begin position="96"/>
        <end position="122"/>
    </location>
</feature>
<evidence type="ECO:0000256" key="4">
    <source>
        <dbReference type="ARBA" id="ARBA00022989"/>
    </source>
</evidence>
<keyword evidence="9" id="KW-1185">Reference proteome</keyword>
<evidence type="ECO:0000256" key="6">
    <source>
        <dbReference type="SAM" id="MobiDB-lite"/>
    </source>
</evidence>
<dbReference type="InterPro" id="IPR002549">
    <property type="entry name" value="AI-2E-like"/>
</dbReference>
<feature type="region of interest" description="Disordered" evidence="6">
    <location>
        <begin position="396"/>
        <end position="476"/>
    </location>
</feature>
<accession>A0A7W7GPK0</accession>
<keyword evidence="5 7" id="KW-0472">Membrane</keyword>
<dbReference type="PANTHER" id="PTHR21716">
    <property type="entry name" value="TRANSMEMBRANE PROTEIN"/>
    <property type="match status" value="1"/>
</dbReference>
<comment type="caution">
    <text evidence="8">The sequence shown here is derived from an EMBL/GenBank/DDBJ whole genome shotgun (WGS) entry which is preliminary data.</text>
</comment>